<dbReference type="OrthoDB" id="9794330at2"/>
<proteinExistence type="predicted"/>
<evidence type="ECO:0000313" key="6">
    <source>
        <dbReference type="Proteomes" id="UP000253606"/>
    </source>
</evidence>
<keyword evidence="6" id="KW-1185">Reference proteome</keyword>
<dbReference type="AlphaFoldDB" id="A0A2Z5FVN5"/>
<dbReference type="EMBL" id="CP030840">
    <property type="protein sequence ID" value="AXC10911.1"/>
    <property type="molecule type" value="Genomic_DNA"/>
</dbReference>
<gene>
    <name evidence="5" type="ORF">ACPOL_1565</name>
</gene>
<evidence type="ECO:0000256" key="2">
    <source>
        <dbReference type="ARBA" id="ARBA00023125"/>
    </source>
</evidence>
<dbReference type="InterPro" id="IPR001845">
    <property type="entry name" value="HTH_ArsR_DNA-bd_dom"/>
</dbReference>
<dbReference type="Proteomes" id="UP000253606">
    <property type="component" value="Chromosome"/>
</dbReference>
<dbReference type="InterPro" id="IPR036388">
    <property type="entry name" value="WH-like_DNA-bd_sf"/>
</dbReference>
<dbReference type="PANTHER" id="PTHR33154:SF33">
    <property type="entry name" value="TRANSCRIPTIONAL REPRESSOR SDPR"/>
    <property type="match status" value="1"/>
</dbReference>
<evidence type="ECO:0000313" key="5">
    <source>
        <dbReference type="EMBL" id="AXC10911.1"/>
    </source>
</evidence>
<reference evidence="5 6" key="1">
    <citation type="journal article" date="2018" name="Front. Microbiol.">
        <title>Hydrolytic Capabilities as a Key to Environmental Success: Chitinolytic and Cellulolytic Acidobacteria From Acidic Sub-arctic Soils and Boreal Peatlands.</title>
        <authorList>
            <person name="Belova S.E."/>
            <person name="Ravin N.V."/>
            <person name="Pankratov T.A."/>
            <person name="Rakitin A.L."/>
            <person name="Ivanova A.A."/>
            <person name="Beletsky A.V."/>
            <person name="Mardanov A.V."/>
            <person name="Sinninghe Damste J.S."/>
            <person name="Dedysh S.N."/>
        </authorList>
    </citation>
    <scope>NUCLEOTIDE SEQUENCE [LARGE SCALE GENOMIC DNA]</scope>
    <source>
        <strain evidence="5 6">SBC82</strain>
    </source>
</reference>
<keyword evidence="2" id="KW-0238">DNA-binding</keyword>
<dbReference type="GO" id="GO:0003700">
    <property type="term" value="F:DNA-binding transcription factor activity"/>
    <property type="evidence" value="ECO:0007669"/>
    <property type="project" value="InterPro"/>
</dbReference>
<dbReference type="KEGG" id="abas:ACPOL_1565"/>
<dbReference type="PROSITE" id="PS50987">
    <property type="entry name" value="HTH_ARSR_2"/>
    <property type="match status" value="1"/>
</dbReference>
<dbReference type="SUPFAM" id="SSF46785">
    <property type="entry name" value="Winged helix' DNA-binding domain"/>
    <property type="match status" value="1"/>
</dbReference>
<dbReference type="PANTHER" id="PTHR33154">
    <property type="entry name" value="TRANSCRIPTIONAL REGULATOR, ARSR FAMILY"/>
    <property type="match status" value="1"/>
</dbReference>
<protein>
    <submittedName>
        <fullName evidence="5">Transcriptional regulator, ArsR family</fullName>
    </submittedName>
</protein>
<sequence>MVVVASRPTIKLAAEKPVLLGKREQLRIARALADPTRFEIFQQIAAGRCVACADLREHLSVTPPTVSHHLKELEAANLIEMARDGKFMNLTFRRDIWQAYLKELSRI</sequence>
<evidence type="ECO:0000256" key="1">
    <source>
        <dbReference type="ARBA" id="ARBA00023015"/>
    </source>
</evidence>
<dbReference type="CDD" id="cd00090">
    <property type="entry name" value="HTH_ARSR"/>
    <property type="match status" value="1"/>
</dbReference>
<organism evidence="5 6">
    <name type="scientific">Acidisarcina polymorpha</name>
    <dbReference type="NCBI Taxonomy" id="2211140"/>
    <lineage>
        <taxon>Bacteria</taxon>
        <taxon>Pseudomonadati</taxon>
        <taxon>Acidobacteriota</taxon>
        <taxon>Terriglobia</taxon>
        <taxon>Terriglobales</taxon>
        <taxon>Acidobacteriaceae</taxon>
        <taxon>Acidisarcina</taxon>
    </lineage>
</organism>
<name>A0A2Z5FVN5_9BACT</name>
<dbReference type="InterPro" id="IPR051081">
    <property type="entry name" value="HTH_MetalResp_TranReg"/>
</dbReference>
<dbReference type="GO" id="GO:0003677">
    <property type="term" value="F:DNA binding"/>
    <property type="evidence" value="ECO:0007669"/>
    <property type="project" value="UniProtKB-KW"/>
</dbReference>
<dbReference type="RefSeq" id="WP_114206450.1">
    <property type="nucleotide sequence ID" value="NZ_CP030840.1"/>
</dbReference>
<evidence type="ECO:0000259" key="4">
    <source>
        <dbReference type="PROSITE" id="PS50987"/>
    </source>
</evidence>
<dbReference type="InterPro" id="IPR011991">
    <property type="entry name" value="ArsR-like_HTH"/>
</dbReference>
<dbReference type="Pfam" id="PF12840">
    <property type="entry name" value="HTH_20"/>
    <property type="match status" value="1"/>
</dbReference>
<feature type="domain" description="HTH arsR-type" evidence="4">
    <location>
        <begin position="17"/>
        <end position="107"/>
    </location>
</feature>
<accession>A0A2Z5FVN5</accession>
<dbReference type="PRINTS" id="PR00778">
    <property type="entry name" value="HTHARSR"/>
</dbReference>
<dbReference type="NCBIfam" id="NF033788">
    <property type="entry name" value="HTH_metalloreg"/>
    <property type="match status" value="1"/>
</dbReference>
<keyword evidence="1" id="KW-0805">Transcription regulation</keyword>
<keyword evidence="3" id="KW-0804">Transcription</keyword>
<dbReference type="InterPro" id="IPR036390">
    <property type="entry name" value="WH_DNA-bd_sf"/>
</dbReference>
<dbReference type="Gene3D" id="1.10.10.10">
    <property type="entry name" value="Winged helix-like DNA-binding domain superfamily/Winged helix DNA-binding domain"/>
    <property type="match status" value="1"/>
</dbReference>
<dbReference type="SMART" id="SM00418">
    <property type="entry name" value="HTH_ARSR"/>
    <property type="match status" value="1"/>
</dbReference>
<evidence type="ECO:0000256" key="3">
    <source>
        <dbReference type="ARBA" id="ARBA00023163"/>
    </source>
</evidence>